<dbReference type="PROSITE" id="PS00455">
    <property type="entry name" value="AMP_BINDING"/>
    <property type="match status" value="1"/>
</dbReference>
<feature type="domain" description="AMP-dependent synthetase/ligase" evidence="1">
    <location>
        <begin position="327"/>
        <end position="489"/>
    </location>
</feature>
<feature type="domain" description="AMP-dependent synthetase/ligase" evidence="1">
    <location>
        <begin position="61"/>
        <end position="261"/>
    </location>
</feature>
<proteinExistence type="predicted"/>
<dbReference type="InterPro" id="IPR020845">
    <property type="entry name" value="AMP-binding_CS"/>
</dbReference>
<keyword evidence="4" id="KW-1185">Reference proteome</keyword>
<dbReference type="Pfam" id="PF13193">
    <property type="entry name" value="AMP-binding_C"/>
    <property type="match status" value="1"/>
</dbReference>
<reference evidence="3 4" key="1">
    <citation type="journal article" date="2018" name="Mol. Biol. Evol.">
        <title>Broad Genomic Sampling Reveals a Smut Pathogenic Ancestry of the Fungal Clade Ustilaginomycotina.</title>
        <authorList>
            <person name="Kijpornyongpan T."/>
            <person name="Mondo S.J."/>
            <person name="Barry K."/>
            <person name="Sandor L."/>
            <person name="Lee J."/>
            <person name="Lipzen A."/>
            <person name="Pangilinan J."/>
            <person name="LaButti K."/>
            <person name="Hainaut M."/>
            <person name="Henrissat B."/>
            <person name="Grigoriev I.V."/>
            <person name="Spatafora J.W."/>
            <person name="Aime M.C."/>
        </authorList>
    </citation>
    <scope>NUCLEOTIDE SEQUENCE [LARGE SCALE GENOMIC DNA]</scope>
    <source>
        <strain evidence="3 4">MCA 4186</strain>
    </source>
</reference>
<accession>A0A316ZHY5</accession>
<evidence type="ECO:0000313" key="4">
    <source>
        <dbReference type="Proteomes" id="UP000245946"/>
    </source>
</evidence>
<dbReference type="OrthoDB" id="1898221at2759"/>
<dbReference type="GeneID" id="37269406"/>
<dbReference type="Pfam" id="PF00501">
    <property type="entry name" value="AMP-binding"/>
    <property type="match status" value="2"/>
</dbReference>
<sequence length="638" mass="68541">MFASPHPALHLPQCALPALLLAPAAPDASLAPGTDAARLEAPLFFPPPAASDAATRPQAHPLSVRQLARDAYAVAAALLDEQAMRDAGGPLRRGDVVALFSGNQHDYLLVVLAIQLAGGVPALCNPAYTARELAHQLRMVQARAVFASSIAPPGKSSPLDVARNATALARDAGQDGAGFEALAHDVALWAWEEERPDSWLASLLPRGRELGEAGKAAVQQRAAEVQPQDTAVLCFSSGTSGTPKAVCLPHSALVANTIQASFLLHDRMNKPLLDGRKEHPEGKGWYDTAGQGTSKGSLLGRVKRRLSLGAEGLESKNRGRPEFHQDVLPQFHCYGLLVTFVALHTATPRVVLPRFDLRTFLSVVQERKVTFAFIVPPILLALAKSPLIDEYDISSLWRVASGAASLADELAQKVYRRLGIRATDGYGMTEMSPIICMQTLADIKVAPGSVGVLAPNTRAKVIGPEGQELSYEQEGELLLQGPQMMSGYLHNAAANAEAFFPSPEATPEARWLRTGDIVRISRAGYVTITDRQKDVIKAKGFQVSPAELEALLFRDDSIADVAVVGVRDPKDDSELVWAFVVPKSKPADEKAAAEQIMQRVNSDVAGYKRIKGVTFIEEVPKSAAGKVLKRELREKAKP</sequence>
<dbReference type="AlphaFoldDB" id="A0A316ZHY5"/>
<dbReference type="Gene3D" id="3.40.50.980">
    <property type="match status" value="3"/>
</dbReference>
<dbReference type="STRING" id="58919.A0A316ZHY5"/>
<dbReference type="GO" id="GO:0016405">
    <property type="term" value="F:CoA-ligase activity"/>
    <property type="evidence" value="ECO:0007669"/>
    <property type="project" value="TreeGrafter"/>
</dbReference>
<evidence type="ECO:0000259" key="1">
    <source>
        <dbReference type="Pfam" id="PF00501"/>
    </source>
</evidence>
<evidence type="ECO:0000259" key="2">
    <source>
        <dbReference type="Pfam" id="PF13193"/>
    </source>
</evidence>
<dbReference type="InterPro" id="IPR045851">
    <property type="entry name" value="AMP-bd_C_sf"/>
</dbReference>
<dbReference type="PANTHER" id="PTHR24096">
    <property type="entry name" value="LONG-CHAIN-FATTY-ACID--COA LIGASE"/>
    <property type="match status" value="1"/>
</dbReference>
<evidence type="ECO:0000313" key="3">
    <source>
        <dbReference type="EMBL" id="PWN99883.1"/>
    </source>
</evidence>
<organism evidence="3 4">
    <name type="scientific">Tilletiopsis washingtonensis</name>
    <dbReference type="NCBI Taxonomy" id="58919"/>
    <lineage>
        <taxon>Eukaryota</taxon>
        <taxon>Fungi</taxon>
        <taxon>Dikarya</taxon>
        <taxon>Basidiomycota</taxon>
        <taxon>Ustilaginomycotina</taxon>
        <taxon>Exobasidiomycetes</taxon>
        <taxon>Entylomatales</taxon>
        <taxon>Entylomatales incertae sedis</taxon>
        <taxon>Tilletiopsis</taxon>
    </lineage>
</organism>
<dbReference type="SUPFAM" id="SSF56801">
    <property type="entry name" value="Acetyl-CoA synthetase-like"/>
    <property type="match status" value="1"/>
</dbReference>
<dbReference type="RefSeq" id="XP_025600162.1">
    <property type="nucleotide sequence ID" value="XM_025741862.1"/>
</dbReference>
<dbReference type="InterPro" id="IPR025110">
    <property type="entry name" value="AMP-bd_C"/>
</dbReference>
<name>A0A316ZHY5_9BASI</name>
<gene>
    <name evidence="3" type="ORF">FA09DRAFT_328662</name>
</gene>
<dbReference type="Gene3D" id="2.30.38.10">
    <property type="entry name" value="Luciferase, Domain 3"/>
    <property type="match status" value="1"/>
</dbReference>
<dbReference type="EMBL" id="KZ819287">
    <property type="protein sequence ID" value="PWN99883.1"/>
    <property type="molecule type" value="Genomic_DNA"/>
</dbReference>
<dbReference type="Proteomes" id="UP000245946">
    <property type="component" value="Unassembled WGS sequence"/>
</dbReference>
<dbReference type="PANTHER" id="PTHR24096:SF422">
    <property type="entry name" value="BCDNA.GH02901"/>
    <property type="match status" value="1"/>
</dbReference>
<dbReference type="Gene3D" id="3.30.300.30">
    <property type="match status" value="1"/>
</dbReference>
<feature type="domain" description="AMP-binding enzyme C-terminal" evidence="2">
    <location>
        <begin position="547"/>
        <end position="626"/>
    </location>
</feature>
<protein>
    <submittedName>
        <fullName evidence="3">Acetyl-CoA synthetase-like protein</fullName>
    </submittedName>
</protein>
<dbReference type="InterPro" id="IPR000873">
    <property type="entry name" value="AMP-dep_synth/lig_dom"/>
</dbReference>